<dbReference type="GO" id="GO:0045277">
    <property type="term" value="C:respiratory chain complex IV"/>
    <property type="evidence" value="ECO:0007669"/>
    <property type="project" value="InterPro"/>
</dbReference>
<evidence type="ECO:0000256" key="17">
    <source>
        <dbReference type="SAM" id="Phobius"/>
    </source>
</evidence>
<sequence length="536" mass="59594">MKDTSNKWYKLFIRWFCSTNAKDIGMMYLVFARWSGVIATTMSLLIRMELRSTGPGILAGNGQLYNVLITAHGLLMLFFVVMPALMGGFGNNWLVPVMIGRPDMAFPRMNNISFWVLPMGMILLLLSALVEQGPGVGWTAYPPLSSVLSHSGASVDLAIFSLHIIGIGSILGSINFLVTVANMRAQGMTLYRVPLFVWALCFVSILLIGSLPVFAAGLTMLLTDRNFNTSFFLPAGGGDVVLYQHLFWFFGHPEVYVLILPAFGIVSHVLSFFARKPVFGYVGMVNAMGAIAVLGFLVWAHHMYTVGLDVDTRRYFTSATMIIAVPTGIKIFSWLRTLYGGSLWLTTPMLFALGFLVLFTIGGLTGIVLANAGVDVALHDTYYVVRHFHYVLSMGAVFGIFRAFYFWVSKLTGCQYPEHHGQRHFFLFFLGVNLTFFPQHFLGLAGMPRRYLDYPDAFLGWNVVSSYGSYLSAISFVYFFYIVYLTLAYGPKCANNPWSDQQDSTAGGIEFVLPSPPAYHTFGDQLPVIRPTPQLV</sequence>
<reference evidence="19" key="1">
    <citation type="submission" date="2016-08" db="EMBL/GenBank/DDBJ databases">
        <title>Metabolic diversity of the green alga Acutodemus (Scenedesmus) obliquus as revealed by its genome.</title>
        <authorList>
            <person name="McKie-Krisberg Z."/>
            <person name="Gabr A."/>
            <person name="Neofotis P."/>
            <person name="Valenti L."/>
            <person name="Huang A."/>
            <person name="Guo D."/>
            <person name="Chiu K."/>
            <person name="Jose J."/>
            <person name="Babu M."/>
            <person name="Hovde B."/>
            <person name="Starkenburg S."/>
            <person name="Magnuson J."/>
            <person name="Culley D."/>
            <person name="Huesemann M."/>
            <person name="Polle J.E.W."/>
        </authorList>
    </citation>
    <scope>NUCLEOTIDE SEQUENCE</scope>
</reference>
<feature type="transmembrane region" description="Helical" evidence="17">
    <location>
        <begin position="112"/>
        <end position="130"/>
    </location>
</feature>
<keyword evidence="9 16" id="KW-0479">Metal-binding</keyword>
<geneLocation type="mitochondrion" evidence="19"/>
<keyword evidence="8 16" id="KW-0812">Transmembrane</keyword>
<dbReference type="InterPro" id="IPR023616">
    <property type="entry name" value="Cyt_c_oxase-like_su1_dom"/>
</dbReference>
<dbReference type="Pfam" id="PF00115">
    <property type="entry name" value="COX1"/>
    <property type="match status" value="1"/>
</dbReference>
<comment type="similarity">
    <text evidence="16">Belongs to the heme-copper respiratory oxidase family.</text>
</comment>
<evidence type="ECO:0000256" key="7">
    <source>
        <dbReference type="ARBA" id="ARBA00022660"/>
    </source>
</evidence>
<keyword evidence="10" id="KW-1278">Translocase</keyword>
<dbReference type="GO" id="GO:0015990">
    <property type="term" value="P:electron transport coupled proton transport"/>
    <property type="evidence" value="ECO:0007669"/>
    <property type="project" value="TreeGrafter"/>
</dbReference>
<dbReference type="InterPro" id="IPR036927">
    <property type="entry name" value="Cyt_c_oxase-like_su1_sf"/>
</dbReference>
<feature type="domain" description="Cytochrome oxidase subunit I profile" evidence="18">
    <location>
        <begin position="9"/>
        <end position="530"/>
    </location>
</feature>
<evidence type="ECO:0000256" key="13">
    <source>
        <dbReference type="ARBA" id="ARBA00023004"/>
    </source>
</evidence>
<dbReference type="GO" id="GO:0046872">
    <property type="term" value="F:metal ion binding"/>
    <property type="evidence" value="ECO:0007669"/>
    <property type="project" value="UniProtKB-KW"/>
</dbReference>
<evidence type="ECO:0000256" key="9">
    <source>
        <dbReference type="ARBA" id="ARBA00022723"/>
    </source>
</evidence>
<feature type="transmembrane region" description="Helical" evidence="17">
    <location>
        <begin position="157"/>
        <end position="183"/>
    </location>
</feature>
<feature type="transmembrane region" description="Helical" evidence="17">
    <location>
        <begin position="66"/>
        <end position="91"/>
    </location>
</feature>
<feature type="transmembrane region" description="Helical" evidence="17">
    <location>
        <begin position="242"/>
        <end position="266"/>
    </location>
</feature>
<evidence type="ECO:0000256" key="4">
    <source>
        <dbReference type="ARBA" id="ARBA00011164"/>
    </source>
</evidence>
<evidence type="ECO:0000256" key="14">
    <source>
        <dbReference type="ARBA" id="ARBA00023008"/>
    </source>
</evidence>
<feature type="transmembrane region" description="Helical" evidence="17">
    <location>
        <begin position="278"/>
        <end position="300"/>
    </location>
</feature>
<comment type="pathway">
    <text evidence="3 16">Energy metabolism; oxidative phosphorylation.</text>
</comment>
<evidence type="ECO:0000256" key="16">
    <source>
        <dbReference type="RuleBase" id="RU000369"/>
    </source>
</evidence>
<accession>A0A249RWI3</accession>
<keyword evidence="14 16" id="KW-0186">Copper</keyword>
<evidence type="ECO:0000256" key="6">
    <source>
        <dbReference type="ARBA" id="ARBA00022617"/>
    </source>
</evidence>
<dbReference type="CDD" id="cd01663">
    <property type="entry name" value="Cyt_c_Oxidase_I"/>
    <property type="match status" value="1"/>
</dbReference>
<evidence type="ECO:0000256" key="3">
    <source>
        <dbReference type="ARBA" id="ARBA00004673"/>
    </source>
</evidence>
<feature type="transmembrane region" description="Helical" evidence="17">
    <location>
        <begin position="388"/>
        <end position="405"/>
    </location>
</feature>
<dbReference type="EMBL" id="KX756228">
    <property type="protein sequence ID" value="ASY96065.1"/>
    <property type="molecule type" value="Genomic_DNA"/>
</dbReference>
<dbReference type="UniPathway" id="UPA00705"/>
<evidence type="ECO:0000256" key="10">
    <source>
        <dbReference type="ARBA" id="ARBA00022967"/>
    </source>
</evidence>
<evidence type="ECO:0000256" key="15">
    <source>
        <dbReference type="ARBA" id="ARBA00023136"/>
    </source>
</evidence>
<keyword evidence="16" id="KW-0999">Mitochondrion inner membrane</keyword>
<evidence type="ECO:0000259" key="18">
    <source>
        <dbReference type="PROSITE" id="PS50855"/>
    </source>
</evidence>
<evidence type="ECO:0000256" key="5">
    <source>
        <dbReference type="ARBA" id="ARBA00022448"/>
    </source>
</evidence>
<dbReference type="PROSITE" id="PS00077">
    <property type="entry name" value="COX1_CUB"/>
    <property type="match status" value="1"/>
</dbReference>
<dbReference type="PANTHER" id="PTHR10422:SF18">
    <property type="entry name" value="CYTOCHROME C OXIDASE SUBUNIT 1"/>
    <property type="match status" value="1"/>
</dbReference>
<dbReference type="PANTHER" id="PTHR10422">
    <property type="entry name" value="CYTOCHROME C OXIDASE SUBUNIT 1"/>
    <property type="match status" value="1"/>
</dbReference>
<feature type="transmembrane region" description="Helical" evidence="17">
    <location>
        <begin position="24"/>
        <end position="46"/>
    </location>
</feature>
<comment type="subunit">
    <text evidence="4">Component of the cytochrome c oxidase (complex IV, CIV), a multisubunit enzyme composed of a catalytic core of 3 subunits and several supernumerary subunits. The complex exists as a monomer or a dimer and forms supercomplexes (SCs) in the inner mitochondrial membrane with ubiquinol-cytochrome c oxidoreductase (cytochrome b-c1 complex, complex III, CIII).</text>
</comment>
<keyword evidence="19" id="KW-0560">Oxidoreductase</keyword>
<dbReference type="PRINTS" id="PR01165">
    <property type="entry name" value="CYCOXIDASEI"/>
</dbReference>
<dbReference type="InterPro" id="IPR033944">
    <property type="entry name" value="Cyt_c_oxase_su1_dom"/>
</dbReference>
<comment type="cofactor">
    <cofactor evidence="1">
        <name>heme</name>
        <dbReference type="ChEBI" id="CHEBI:30413"/>
    </cofactor>
</comment>
<keyword evidence="6 16" id="KW-0349">Heme</keyword>
<feature type="transmembrane region" description="Helical" evidence="17">
    <location>
        <begin position="467"/>
        <end position="489"/>
    </location>
</feature>
<keyword evidence="13 16" id="KW-0408">Iron</keyword>
<dbReference type="GO" id="GO:0005743">
    <property type="term" value="C:mitochondrial inner membrane"/>
    <property type="evidence" value="ECO:0007669"/>
    <property type="project" value="UniProtKB-SubCell"/>
</dbReference>
<feature type="transmembrane region" description="Helical" evidence="17">
    <location>
        <begin position="315"/>
        <end position="335"/>
    </location>
</feature>
<proteinExistence type="inferred from homology"/>
<evidence type="ECO:0000256" key="2">
    <source>
        <dbReference type="ARBA" id="ARBA00004141"/>
    </source>
</evidence>
<organism evidence="19">
    <name type="scientific">Tetradesmus obliquus</name>
    <name type="common">Green alga</name>
    <name type="synonym">Acutodesmus obliquus</name>
    <dbReference type="NCBI Taxonomy" id="3088"/>
    <lineage>
        <taxon>Eukaryota</taxon>
        <taxon>Viridiplantae</taxon>
        <taxon>Chlorophyta</taxon>
        <taxon>core chlorophytes</taxon>
        <taxon>Chlorophyceae</taxon>
        <taxon>CS clade</taxon>
        <taxon>Sphaeropleales</taxon>
        <taxon>Scenedesmaceae</taxon>
        <taxon>Tetradesmus</taxon>
    </lineage>
</organism>
<feature type="transmembrane region" description="Helical" evidence="17">
    <location>
        <begin position="347"/>
        <end position="368"/>
    </location>
</feature>
<feature type="transmembrane region" description="Helical" evidence="17">
    <location>
        <begin position="425"/>
        <end position="447"/>
    </location>
</feature>
<keyword evidence="15 16" id="KW-0472">Membrane</keyword>
<dbReference type="AlphaFoldDB" id="A0A249RWI3"/>
<evidence type="ECO:0000256" key="8">
    <source>
        <dbReference type="ARBA" id="ARBA00022692"/>
    </source>
</evidence>
<evidence type="ECO:0000256" key="11">
    <source>
        <dbReference type="ARBA" id="ARBA00022982"/>
    </source>
</evidence>
<dbReference type="InterPro" id="IPR000883">
    <property type="entry name" value="Cyt_C_Oxase_1"/>
</dbReference>
<dbReference type="PROSITE" id="PS50855">
    <property type="entry name" value="COX1"/>
    <property type="match status" value="1"/>
</dbReference>
<gene>
    <name evidence="19" type="primary">cox1</name>
</gene>
<keyword evidence="7 16" id="KW-0679">Respiratory chain</keyword>
<keyword evidence="16 19" id="KW-0496">Mitochondrion</keyword>
<dbReference type="FunFam" id="1.20.210.10:FF:000001">
    <property type="entry name" value="Cytochrome c oxidase subunit 1"/>
    <property type="match status" value="1"/>
</dbReference>
<name>A0A249RWI3_TETOB</name>
<evidence type="ECO:0000256" key="12">
    <source>
        <dbReference type="ARBA" id="ARBA00022989"/>
    </source>
</evidence>
<dbReference type="GO" id="GO:0020037">
    <property type="term" value="F:heme binding"/>
    <property type="evidence" value="ECO:0007669"/>
    <property type="project" value="InterPro"/>
</dbReference>
<comment type="catalytic activity">
    <reaction evidence="16">
        <text>4 Fe(II)-[cytochrome c] + O2 + 8 H(+)(in) = 4 Fe(III)-[cytochrome c] + 2 H2O + 4 H(+)(out)</text>
        <dbReference type="Rhea" id="RHEA:11436"/>
        <dbReference type="Rhea" id="RHEA-COMP:10350"/>
        <dbReference type="Rhea" id="RHEA-COMP:14399"/>
        <dbReference type="ChEBI" id="CHEBI:15377"/>
        <dbReference type="ChEBI" id="CHEBI:15378"/>
        <dbReference type="ChEBI" id="CHEBI:15379"/>
        <dbReference type="ChEBI" id="CHEBI:29033"/>
        <dbReference type="ChEBI" id="CHEBI:29034"/>
        <dbReference type="EC" id="7.1.1.9"/>
    </reaction>
</comment>
<evidence type="ECO:0000313" key="19">
    <source>
        <dbReference type="EMBL" id="ASY96065.1"/>
    </source>
</evidence>
<dbReference type="GO" id="GO:0006123">
    <property type="term" value="P:mitochondrial electron transport, cytochrome c to oxygen"/>
    <property type="evidence" value="ECO:0007669"/>
    <property type="project" value="TreeGrafter"/>
</dbReference>
<comment type="subcellular location">
    <subcellularLocation>
        <location evidence="2">Membrane</location>
        <topology evidence="2">Multi-pass membrane protein</topology>
    </subcellularLocation>
    <subcellularLocation>
        <location evidence="16">Mitochondrion inner membrane</location>
        <topology evidence="16">Multi-pass membrane protein</topology>
    </subcellularLocation>
</comment>
<protein>
    <recommendedName>
        <fullName evidence="16">Cytochrome c oxidase subunit 1</fullName>
        <ecNumber evidence="16">7.1.1.9</ecNumber>
    </recommendedName>
</protein>
<dbReference type="EC" id="7.1.1.9" evidence="16"/>
<keyword evidence="12 17" id="KW-1133">Transmembrane helix</keyword>
<evidence type="ECO:0000256" key="1">
    <source>
        <dbReference type="ARBA" id="ARBA00001971"/>
    </source>
</evidence>
<dbReference type="Gene3D" id="1.20.210.10">
    <property type="entry name" value="Cytochrome c oxidase-like, subunit I domain"/>
    <property type="match status" value="1"/>
</dbReference>
<dbReference type="SUPFAM" id="SSF81442">
    <property type="entry name" value="Cytochrome c oxidase subunit I-like"/>
    <property type="match status" value="1"/>
</dbReference>
<keyword evidence="5 16" id="KW-0813">Transport</keyword>
<feature type="transmembrane region" description="Helical" evidence="17">
    <location>
        <begin position="195"/>
        <end position="222"/>
    </location>
</feature>
<dbReference type="GO" id="GO:0004129">
    <property type="term" value="F:cytochrome-c oxidase activity"/>
    <property type="evidence" value="ECO:0007669"/>
    <property type="project" value="UniProtKB-EC"/>
</dbReference>
<comment type="function">
    <text evidence="16">Component of the cytochrome c oxidase, the last enzyme in the mitochondrial electron transport chain which drives oxidative phosphorylation. The respiratory chain contains 3 multisubunit complexes succinate dehydrogenase (complex II, CII), ubiquinol-cytochrome c oxidoreductase (cytochrome b-c1 complex, complex III, CIII) and cytochrome c oxidase (complex IV, CIV), that cooperate to transfer electrons derived from NADH and succinate to molecular oxygen, creating an electrochemical gradient over the inner membrane that drives transmembrane transport and the ATP synthase. Cytochrome c oxidase is the component of the respiratory chain that catalyzes the reduction of oxygen to water. Electrons originating from reduced cytochrome c in the intermembrane space (IMS) are transferred via the dinuclear copper A center (CU(A)) of subunit 2 and heme A of subunit 1 to the active site in subunit 1, a binuclear center (BNC) formed by heme A3 and copper B (CU(B)). The BNC reduces molecular oxygen to 2 water molecules using 4 electrons from cytochrome c in the IMS and 4 protons from the mitochondrial matrix.</text>
</comment>
<dbReference type="InterPro" id="IPR023615">
    <property type="entry name" value="Cyt_c_Oxase_su1_BS"/>
</dbReference>
<keyword evidence="11 16" id="KW-0249">Electron transport</keyword>
<dbReference type="GO" id="GO:0016491">
    <property type="term" value="F:oxidoreductase activity"/>
    <property type="evidence" value="ECO:0007669"/>
    <property type="project" value="UniProtKB-KW"/>
</dbReference>